<sequence>MYIVYECFFTIPVKFFCERRGNRFVKKIRLLPKINQSYSTGKVLSVKYNFQMRYTGGRDVSMSRALDAPALAILFPYRILFLFLSPLYSMEKLVQLEKYARTHAQWTAPAFSGVERADVGRHLQAVKQASNQAKKAVSTEWQNKSRFSFACHLERSSFAGNRIVSRWAVIDDDRPSSLLVTATSCWTQRANRFQFTLDKILVGLFVGNSCPPVCRPSTASSTPCYCKAVAQQRAKFKPAHAAGPRPVMTSRRKQDRPRRVGVDRHRFRHKKDTQTASKHTAHVV</sequence>
<evidence type="ECO:0000313" key="3">
    <source>
        <dbReference type="Proteomes" id="UP000054630"/>
    </source>
</evidence>
<proteinExistence type="predicted"/>
<protein>
    <submittedName>
        <fullName evidence="2">Uncharacterized protein</fullName>
    </submittedName>
</protein>
<dbReference type="EMBL" id="JYDL01000013">
    <property type="protein sequence ID" value="KRX25141.1"/>
    <property type="molecule type" value="Genomic_DNA"/>
</dbReference>
<feature type="region of interest" description="Disordered" evidence="1">
    <location>
        <begin position="237"/>
        <end position="284"/>
    </location>
</feature>
<evidence type="ECO:0000313" key="2">
    <source>
        <dbReference type="EMBL" id="KRX25141.1"/>
    </source>
</evidence>
<gene>
    <name evidence="2" type="ORF">T07_7533</name>
</gene>
<accession>A0A0V0SFU8</accession>
<dbReference type="OrthoDB" id="5918789at2759"/>
<organism evidence="2 3">
    <name type="scientific">Trichinella nelsoni</name>
    <dbReference type="NCBI Taxonomy" id="6336"/>
    <lineage>
        <taxon>Eukaryota</taxon>
        <taxon>Metazoa</taxon>
        <taxon>Ecdysozoa</taxon>
        <taxon>Nematoda</taxon>
        <taxon>Enoplea</taxon>
        <taxon>Dorylaimia</taxon>
        <taxon>Trichinellida</taxon>
        <taxon>Trichinellidae</taxon>
        <taxon>Trichinella</taxon>
    </lineage>
</organism>
<name>A0A0V0SFU8_9BILA</name>
<comment type="caution">
    <text evidence="2">The sequence shown here is derived from an EMBL/GenBank/DDBJ whole genome shotgun (WGS) entry which is preliminary data.</text>
</comment>
<dbReference type="Proteomes" id="UP000054630">
    <property type="component" value="Unassembled WGS sequence"/>
</dbReference>
<dbReference type="AlphaFoldDB" id="A0A0V0SFU8"/>
<reference evidence="2 3" key="1">
    <citation type="submission" date="2015-01" db="EMBL/GenBank/DDBJ databases">
        <title>Evolution of Trichinella species and genotypes.</title>
        <authorList>
            <person name="Korhonen P.K."/>
            <person name="Edoardo P."/>
            <person name="Giuseppe L.R."/>
            <person name="Gasser R.B."/>
        </authorList>
    </citation>
    <scope>NUCLEOTIDE SEQUENCE [LARGE SCALE GENOMIC DNA]</scope>
    <source>
        <strain evidence="2">ISS37</strain>
    </source>
</reference>
<evidence type="ECO:0000256" key="1">
    <source>
        <dbReference type="SAM" id="MobiDB-lite"/>
    </source>
</evidence>
<keyword evidence="3" id="KW-1185">Reference proteome</keyword>